<keyword evidence="3 7" id="KW-1133">Transmembrane helix</keyword>
<feature type="transmembrane region" description="Helical" evidence="7">
    <location>
        <begin position="124"/>
        <end position="145"/>
    </location>
</feature>
<keyword evidence="10" id="KW-1185">Reference proteome</keyword>
<evidence type="ECO:0000256" key="7">
    <source>
        <dbReference type="SAM" id="Phobius"/>
    </source>
</evidence>
<proteinExistence type="inferred from homology"/>
<comment type="subcellular location">
    <subcellularLocation>
        <location evidence="1">Membrane</location>
        <topology evidence="1">Multi-pass membrane protein</topology>
    </subcellularLocation>
</comment>
<feature type="transmembrane region" description="Helical" evidence="7">
    <location>
        <begin position="12"/>
        <end position="33"/>
    </location>
</feature>
<feature type="transmembrane region" description="Helical" evidence="7">
    <location>
        <begin position="88"/>
        <end position="112"/>
    </location>
</feature>
<feature type="transmembrane region" description="Helical" evidence="7">
    <location>
        <begin position="209"/>
        <end position="227"/>
    </location>
</feature>
<evidence type="ECO:0000256" key="1">
    <source>
        <dbReference type="ARBA" id="ARBA00004141"/>
    </source>
</evidence>
<dbReference type="AlphaFoldDB" id="A0A0N1HAZ1"/>
<sequence>MALGVAGRGPEVLGTYAFFAALTTVAITLRLYTRSCIVKKLGLDDWLALASWIFFIPCCAFAIAGTHHGTGQHSWEILPISEIPKGLMFWWLCEPVYVLANMSIKASIAVMLLRLTVDRMHHIIIWATLLVTELYSIYFFFLFVFQCRPSAYFWTRWTGSSGSCIDTNIVVRSTYGYSAVQCLTDWIFAVLPFFLVWKLQMTKRSKVSVALILSMGAIASTATIIRIPYLHTMGDVTDFLYATTDVAIWSGVETGVGITAACLATLRPLFRGWLANTRRTTNALTRHTSHRNRQISKPFPWAGGNAHQSRGYIRSHSAVGGRPFSPEHETRMDALGMRGIQKTTRVSVEAQYGPWAVDLEQQVDEDSRDRHSPKTSSSVGSKTRIHKCHLAGMMRPSREDAFFHSHDDKPNSR</sequence>
<evidence type="ECO:0000256" key="4">
    <source>
        <dbReference type="ARBA" id="ARBA00023136"/>
    </source>
</evidence>
<comment type="caution">
    <text evidence="9">The sequence shown here is derived from an EMBL/GenBank/DDBJ whole genome shotgun (WGS) entry which is preliminary data.</text>
</comment>
<evidence type="ECO:0000259" key="8">
    <source>
        <dbReference type="Pfam" id="PF20684"/>
    </source>
</evidence>
<feature type="transmembrane region" description="Helical" evidence="7">
    <location>
        <begin position="175"/>
        <end position="197"/>
    </location>
</feature>
<comment type="similarity">
    <text evidence="5">Belongs to the SAT4 family.</text>
</comment>
<dbReference type="GeneID" id="28735004"/>
<protein>
    <recommendedName>
        <fullName evidence="8">Rhodopsin domain-containing protein</fullName>
    </recommendedName>
</protein>
<feature type="transmembrane region" description="Helical" evidence="7">
    <location>
        <begin position="247"/>
        <end position="270"/>
    </location>
</feature>
<dbReference type="Proteomes" id="UP000038010">
    <property type="component" value="Unassembled WGS sequence"/>
</dbReference>
<dbReference type="PANTHER" id="PTHR33048">
    <property type="entry name" value="PTH11-LIKE INTEGRAL MEMBRANE PROTEIN (AFU_ORTHOLOGUE AFUA_5G11245)"/>
    <property type="match status" value="1"/>
</dbReference>
<dbReference type="InterPro" id="IPR049326">
    <property type="entry name" value="Rhodopsin_dom_fungi"/>
</dbReference>
<dbReference type="STRING" id="1664694.A0A0N1HAZ1"/>
<feature type="region of interest" description="Disordered" evidence="6">
    <location>
        <begin position="359"/>
        <end position="384"/>
    </location>
</feature>
<dbReference type="GO" id="GO:0016020">
    <property type="term" value="C:membrane"/>
    <property type="evidence" value="ECO:0007669"/>
    <property type="project" value="UniProtKB-SubCell"/>
</dbReference>
<dbReference type="PANTHER" id="PTHR33048:SF96">
    <property type="entry name" value="INTEGRAL MEMBRANE PROTEIN"/>
    <property type="match status" value="1"/>
</dbReference>
<reference evidence="9 10" key="1">
    <citation type="submission" date="2015-06" db="EMBL/GenBank/DDBJ databases">
        <title>Draft genome of the ant-associated black yeast Phialophora attae CBS 131958.</title>
        <authorList>
            <person name="Moreno L.F."/>
            <person name="Stielow B.J."/>
            <person name="de Hoog S."/>
            <person name="Vicente V.A."/>
            <person name="Weiss V.A."/>
            <person name="de Vries M."/>
            <person name="Cruz L.M."/>
            <person name="Souza E.M."/>
        </authorList>
    </citation>
    <scope>NUCLEOTIDE SEQUENCE [LARGE SCALE GENOMIC DNA]</scope>
    <source>
        <strain evidence="9 10">CBS 131958</strain>
    </source>
</reference>
<gene>
    <name evidence="9" type="ORF">AB675_310</name>
</gene>
<evidence type="ECO:0000256" key="2">
    <source>
        <dbReference type="ARBA" id="ARBA00022692"/>
    </source>
</evidence>
<organism evidence="9 10">
    <name type="scientific">Cyphellophora attinorum</name>
    <dbReference type="NCBI Taxonomy" id="1664694"/>
    <lineage>
        <taxon>Eukaryota</taxon>
        <taxon>Fungi</taxon>
        <taxon>Dikarya</taxon>
        <taxon>Ascomycota</taxon>
        <taxon>Pezizomycotina</taxon>
        <taxon>Eurotiomycetes</taxon>
        <taxon>Chaetothyriomycetidae</taxon>
        <taxon>Chaetothyriales</taxon>
        <taxon>Cyphellophoraceae</taxon>
        <taxon>Cyphellophora</taxon>
    </lineage>
</organism>
<evidence type="ECO:0000256" key="5">
    <source>
        <dbReference type="ARBA" id="ARBA00038359"/>
    </source>
</evidence>
<dbReference type="InterPro" id="IPR052337">
    <property type="entry name" value="SAT4-like"/>
</dbReference>
<dbReference type="Pfam" id="PF20684">
    <property type="entry name" value="Fung_rhodopsin"/>
    <property type="match status" value="1"/>
</dbReference>
<dbReference type="VEuPathDB" id="FungiDB:AB675_310"/>
<evidence type="ECO:0000256" key="3">
    <source>
        <dbReference type="ARBA" id="ARBA00022989"/>
    </source>
</evidence>
<name>A0A0N1HAZ1_9EURO</name>
<dbReference type="RefSeq" id="XP_018005418.1">
    <property type="nucleotide sequence ID" value="XM_018143135.1"/>
</dbReference>
<feature type="transmembrane region" description="Helical" evidence="7">
    <location>
        <begin position="45"/>
        <end position="68"/>
    </location>
</feature>
<feature type="domain" description="Rhodopsin" evidence="8">
    <location>
        <begin position="29"/>
        <end position="271"/>
    </location>
</feature>
<dbReference type="OrthoDB" id="5329176at2759"/>
<evidence type="ECO:0000256" key="6">
    <source>
        <dbReference type="SAM" id="MobiDB-lite"/>
    </source>
</evidence>
<keyword evidence="4 7" id="KW-0472">Membrane</keyword>
<keyword evidence="2 7" id="KW-0812">Transmembrane</keyword>
<evidence type="ECO:0000313" key="9">
    <source>
        <dbReference type="EMBL" id="KPI45455.1"/>
    </source>
</evidence>
<evidence type="ECO:0000313" key="10">
    <source>
        <dbReference type="Proteomes" id="UP000038010"/>
    </source>
</evidence>
<dbReference type="EMBL" id="LFJN01000001">
    <property type="protein sequence ID" value="KPI45455.1"/>
    <property type="molecule type" value="Genomic_DNA"/>
</dbReference>
<accession>A0A0N1HAZ1</accession>